<name>A0A6A3GBA8_9STRA</name>
<accession>A0A6A3GBA8</accession>
<organism evidence="2 3">
    <name type="scientific">Phytophthora rubi</name>
    <dbReference type="NCBI Taxonomy" id="129364"/>
    <lineage>
        <taxon>Eukaryota</taxon>
        <taxon>Sar</taxon>
        <taxon>Stramenopiles</taxon>
        <taxon>Oomycota</taxon>
        <taxon>Peronosporomycetes</taxon>
        <taxon>Peronosporales</taxon>
        <taxon>Peronosporaceae</taxon>
        <taxon>Phytophthora</taxon>
    </lineage>
</organism>
<gene>
    <name evidence="2" type="ORF">PR001_g31991</name>
</gene>
<feature type="compositionally biased region" description="Acidic residues" evidence="1">
    <location>
        <begin position="1"/>
        <end position="27"/>
    </location>
</feature>
<dbReference type="AlphaFoldDB" id="A0A6A3GBA8"/>
<reference evidence="2 3" key="1">
    <citation type="submission" date="2018-09" db="EMBL/GenBank/DDBJ databases">
        <title>Genomic investigation of the strawberry pathogen Phytophthora fragariae indicates pathogenicity is determined by transcriptional variation in three key races.</title>
        <authorList>
            <person name="Adams T.M."/>
            <person name="Armitage A.D."/>
            <person name="Sobczyk M.K."/>
            <person name="Bates H.J."/>
            <person name="Dunwell J.M."/>
            <person name="Nellist C.F."/>
            <person name="Harrison R.J."/>
        </authorList>
    </citation>
    <scope>NUCLEOTIDE SEQUENCE [LARGE SCALE GENOMIC DNA]</scope>
    <source>
        <strain evidence="2 3">SCRP249</strain>
    </source>
</reference>
<evidence type="ECO:0000313" key="3">
    <source>
        <dbReference type="Proteomes" id="UP000429607"/>
    </source>
</evidence>
<evidence type="ECO:0000256" key="1">
    <source>
        <dbReference type="SAM" id="MobiDB-lite"/>
    </source>
</evidence>
<feature type="region of interest" description="Disordered" evidence="1">
    <location>
        <begin position="1"/>
        <end position="115"/>
    </location>
</feature>
<comment type="caution">
    <text evidence="2">The sequence shown here is derived from an EMBL/GenBank/DDBJ whole genome shotgun (WGS) entry which is preliminary data.</text>
</comment>
<dbReference type="EMBL" id="QXFV01009012">
    <property type="protein sequence ID" value="KAE8955705.1"/>
    <property type="molecule type" value="Genomic_DNA"/>
</dbReference>
<evidence type="ECO:0000313" key="2">
    <source>
        <dbReference type="EMBL" id="KAE8955705.1"/>
    </source>
</evidence>
<dbReference type="Proteomes" id="UP000429607">
    <property type="component" value="Unassembled WGS sequence"/>
</dbReference>
<protein>
    <submittedName>
        <fullName evidence="2">Uncharacterized protein</fullName>
    </submittedName>
</protein>
<sequence>MQEDDEEFYDADDGMAEPFDVDDEEYVDSNASSTGEDDERIPGGIEIMEVDDTHQEGASSGENADTEVDAAGDGGSANRNVRRRTGGSSGRTKRGRRTGGSTAAPSVSAARRTLRRSTRIRRAPQRFTMAMTLMNCMLIATVCNLLNPTT</sequence>
<feature type="compositionally biased region" description="Basic residues" evidence="1">
    <location>
        <begin position="80"/>
        <end position="97"/>
    </location>
</feature>
<feature type="non-terminal residue" evidence="2">
    <location>
        <position position="150"/>
    </location>
</feature>
<proteinExistence type="predicted"/>